<keyword evidence="3" id="KW-1003">Cell membrane</keyword>
<feature type="transmembrane region" description="Helical" evidence="9">
    <location>
        <begin position="841"/>
        <end position="862"/>
    </location>
</feature>
<proteinExistence type="predicted"/>
<sequence>MRRYLAYIFLCAAALIGVGAATAPVIENLNPDLAYAEGRTLYFRASHHIEDSLEGNYSDFLDETDVDASGTPVIEDIAEEFEYRLNNWGMSEYSVQTEGFDTIAVTLRTQDDSETQYAYLEQYLAFSGQDYELGASDTSHDDYPDADVLADIIDGQEARIEDIDRGQYKVPVVVVPLADGDEYTEAFENLINYCVDNTTKDTTDEETGETVEGTSTLLVVWANRQEGDEYSLAETDPNVQSRILTVEAANNDNAVWYDDSDEDREYPSLQLIPASSAITDGNYDPTQTQAAYEAAVFLRNMINASSYGDYRVNFTYSEAAPATVEELISLGDYAVTPAFSKTLICVLVSFAVIAIILAIFERIFALAHLSAMALSVFSALATFMAFGSQFNIAALLSLALIAILSLFGSLFISSRIKDELYKGRTMKKAAQEALKKSFWPIVDAGVVSIIVGIFVYFFAGDLASKAGIVLVFGGFFATLANLIYTRIATYLLGTDSHMQVAFPGQLHIDKEKLPDLLKEEKQTYYGPFASHDFSKGKWYVGILSALFILAGLGTMIGFGVTNSGNVYNDAAYREEQTVLHLDVRSDESDTINLPSLSGLDEIRGYDADGNPNLLSAIKIGDSVLDDLVADATLSETPKSVYVTADAGEGATYYWFYYEIDLSEHFPLYAEDGSDIEYEISYASLNGEEIVWNEQGSMPLDEAVANYISQELVSEEDFYSVSFATVVPAVSQPDLGVFSLGLGLGIAVSALYLVLRYRPSRGIAAGLLSAATAFISLSFFVFTRMSVTPLVAIGCIGGAVLSFYLFLLLGSTSKELVSSTHDRERSALSIFRESEDLAASRSAGTLILLSLNLAYVALVFFAFGPSEFAYPYLNVLLGVFFAIALSLCVYPLLSKSLAALFSKIRIKPRAKKKKKVGGQLMKKKGAEPEEAIFIGIND</sequence>
<dbReference type="InterPro" id="IPR048634">
    <property type="entry name" value="SecD_SecF_C"/>
</dbReference>
<feature type="transmembrane region" description="Helical" evidence="9">
    <location>
        <begin position="392"/>
        <end position="416"/>
    </location>
</feature>
<comment type="caution">
    <text evidence="12">The sequence shown here is derived from an EMBL/GenBank/DDBJ whole genome shotgun (WGS) entry which is preliminary data.</text>
</comment>
<feature type="transmembrane region" description="Helical" evidence="9">
    <location>
        <begin position="465"/>
        <end position="484"/>
    </location>
</feature>
<evidence type="ECO:0000313" key="12">
    <source>
        <dbReference type="EMBL" id="MBO8426330.1"/>
    </source>
</evidence>
<dbReference type="EMBL" id="JADINA010000021">
    <property type="protein sequence ID" value="MBO8426330.1"/>
    <property type="molecule type" value="Genomic_DNA"/>
</dbReference>
<evidence type="ECO:0000313" key="13">
    <source>
        <dbReference type="Proteomes" id="UP000823634"/>
    </source>
</evidence>
<evidence type="ECO:0000256" key="1">
    <source>
        <dbReference type="ARBA" id="ARBA00004651"/>
    </source>
</evidence>
<organism evidence="12 13">
    <name type="scientific">Candidatus Alloenteromonas pullistercoris</name>
    <dbReference type="NCBI Taxonomy" id="2840785"/>
    <lineage>
        <taxon>Bacteria</taxon>
        <taxon>Bacillati</taxon>
        <taxon>Bacillota</taxon>
        <taxon>Bacillota incertae sedis</taxon>
        <taxon>Candidatus Alloenteromonas</taxon>
    </lineage>
</organism>
<dbReference type="GO" id="GO:0015031">
    <property type="term" value="P:protein transport"/>
    <property type="evidence" value="ECO:0007669"/>
    <property type="project" value="UniProtKB-KW"/>
</dbReference>
<dbReference type="Proteomes" id="UP000823634">
    <property type="component" value="Unassembled WGS sequence"/>
</dbReference>
<keyword evidence="7" id="KW-0811">Translocation</keyword>
<evidence type="ECO:0000256" key="9">
    <source>
        <dbReference type="SAM" id="Phobius"/>
    </source>
</evidence>
<name>A0A9D9DG49_9FIRM</name>
<gene>
    <name evidence="12" type="ORF">IAC61_03300</name>
</gene>
<keyword evidence="2" id="KW-0813">Transport</keyword>
<feature type="transmembrane region" description="Helical" evidence="9">
    <location>
        <begin position="538"/>
        <end position="560"/>
    </location>
</feature>
<feature type="transmembrane region" description="Helical" evidence="9">
    <location>
        <begin position="437"/>
        <end position="459"/>
    </location>
</feature>
<accession>A0A9D9DG49</accession>
<dbReference type="Pfam" id="PF02355">
    <property type="entry name" value="SecD_SecF_C"/>
    <property type="match status" value="1"/>
</dbReference>
<evidence type="ECO:0000256" key="2">
    <source>
        <dbReference type="ARBA" id="ARBA00022448"/>
    </source>
</evidence>
<protein>
    <recommendedName>
        <fullName evidence="11">Protein export membrane protein SecD/SecF C-terminal domain-containing protein</fullName>
    </recommendedName>
</protein>
<dbReference type="Gene3D" id="1.20.1640.10">
    <property type="entry name" value="Multidrug efflux transporter AcrB transmembrane domain"/>
    <property type="match status" value="1"/>
</dbReference>
<feature type="chain" id="PRO_5039513538" description="Protein export membrane protein SecD/SecF C-terminal domain-containing protein" evidence="10">
    <location>
        <begin position="24"/>
        <end position="937"/>
    </location>
</feature>
<feature type="transmembrane region" description="Helical" evidence="9">
    <location>
        <begin position="868"/>
        <end position="892"/>
    </location>
</feature>
<feature type="transmembrane region" description="Helical" evidence="9">
    <location>
        <begin position="366"/>
        <end position="386"/>
    </location>
</feature>
<evidence type="ECO:0000256" key="6">
    <source>
        <dbReference type="ARBA" id="ARBA00022989"/>
    </source>
</evidence>
<keyword evidence="6 9" id="KW-1133">Transmembrane helix</keyword>
<feature type="transmembrane region" description="Helical" evidence="9">
    <location>
        <begin position="338"/>
        <end position="359"/>
    </location>
</feature>
<comment type="subcellular location">
    <subcellularLocation>
        <location evidence="1">Cell membrane</location>
        <topology evidence="1">Multi-pass membrane protein</topology>
    </subcellularLocation>
</comment>
<feature type="transmembrane region" description="Helical" evidence="9">
    <location>
        <begin position="734"/>
        <end position="754"/>
    </location>
</feature>
<reference evidence="12" key="1">
    <citation type="submission" date="2020-10" db="EMBL/GenBank/DDBJ databases">
        <authorList>
            <person name="Gilroy R."/>
        </authorList>
    </citation>
    <scope>NUCLEOTIDE SEQUENCE</scope>
    <source>
        <strain evidence="12">17113</strain>
    </source>
</reference>
<keyword evidence="10" id="KW-0732">Signal</keyword>
<evidence type="ECO:0000256" key="7">
    <source>
        <dbReference type="ARBA" id="ARBA00023010"/>
    </source>
</evidence>
<evidence type="ECO:0000256" key="8">
    <source>
        <dbReference type="ARBA" id="ARBA00023136"/>
    </source>
</evidence>
<dbReference type="PANTHER" id="PTHR30081">
    <property type="entry name" value="PROTEIN-EXPORT MEMBRANE PROTEIN SEC"/>
    <property type="match status" value="1"/>
</dbReference>
<dbReference type="AlphaFoldDB" id="A0A9D9DG49"/>
<evidence type="ECO:0000256" key="3">
    <source>
        <dbReference type="ARBA" id="ARBA00022475"/>
    </source>
</evidence>
<feature type="signal peptide" evidence="10">
    <location>
        <begin position="1"/>
        <end position="23"/>
    </location>
</feature>
<dbReference type="GO" id="GO:0005886">
    <property type="term" value="C:plasma membrane"/>
    <property type="evidence" value="ECO:0007669"/>
    <property type="project" value="UniProtKB-SubCell"/>
</dbReference>
<dbReference type="SUPFAM" id="SSF82866">
    <property type="entry name" value="Multidrug efflux transporter AcrB transmembrane domain"/>
    <property type="match status" value="2"/>
</dbReference>
<keyword evidence="8 9" id="KW-0472">Membrane</keyword>
<evidence type="ECO:0000256" key="10">
    <source>
        <dbReference type="SAM" id="SignalP"/>
    </source>
</evidence>
<evidence type="ECO:0000259" key="11">
    <source>
        <dbReference type="Pfam" id="PF02355"/>
    </source>
</evidence>
<evidence type="ECO:0000256" key="5">
    <source>
        <dbReference type="ARBA" id="ARBA00022927"/>
    </source>
</evidence>
<evidence type="ECO:0000256" key="4">
    <source>
        <dbReference type="ARBA" id="ARBA00022692"/>
    </source>
</evidence>
<dbReference type="InterPro" id="IPR022813">
    <property type="entry name" value="SecD/SecF_arch_bac"/>
</dbReference>
<feature type="transmembrane region" description="Helical" evidence="9">
    <location>
        <begin position="787"/>
        <end position="808"/>
    </location>
</feature>
<reference evidence="12" key="2">
    <citation type="journal article" date="2021" name="PeerJ">
        <title>Extensive microbial diversity within the chicken gut microbiome revealed by metagenomics and culture.</title>
        <authorList>
            <person name="Gilroy R."/>
            <person name="Ravi A."/>
            <person name="Getino M."/>
            <person name="Pursley I."/>
            <person name="Horton D.L."/>
            <person name="Alikhan N.F."/>
            <person name="Baker D."/>
            <person name="Gharbi K."/>
            <person name="Hall N."/>
            <person name="Watson M."/>
            <person name="Adriaenssens E.M."/>
            <person name="Foster-Nyarko E."/>
            <person name="Jarju S."/>
            <person name="Secka A."/>
            <person name="Antonio M."/>
            <person name="Oren A."/>
            <person name="Chaudhuri R.R."/>
            <person name="La Ragione R."/>
            <person name="Hildebrand F."/>
            <person name="Pallen M.J."/>
        </authorList>
    </citation>
    <scope>NUCLEOTIDE SEQUENCE</scope>
    <source>
        <strain evidence="12">17113</strain>
    </source>
</reference>
<keyword evidence="5" id="KW-0653">Protein transport</keyword>
<keyword evidence="4 9" id="KW-0812">Transmembrane</keyword>
<feature type="domain" description="Protein export membrane protein SecD/SecF C-terminal" evidence="11">
    <location>
        <begin position="339"/>
        <end position="481"/>
    </location>
</feature>
<feature type="transmembrane region" description="Helical" evidence="9">
    <location>
        <begin position="761"/>
        <end position="781"/>
    </location>
</feature>